<dbReference type="AlphaFoldDB" id="A0A2H0N8I4"/>
<evidence type="ECO:0000256" key="7">
    <source>
        <dbReference type="SAM" id="Phobius"/>
    </source>
</evidence>
<feature type="transmembrane region" description="Helical" evidence="7">
    <location>
        <begin position="269"/>
        <end position="292"/>
    </location>
</feature>
<comment type="similarity">
    <text evidence="2">Belongs to the peptidase A24 family.</text>
</comment>
<feature type="transmembrane region" description="Helical" evidence="7">
    <location>
        <begin position="224"/>
        <end position="257"/>
    </location>
</feature>
<organism evidence="10 11">
    <name type="scientific">Candidatus Liptonbacteria bacterium CG11_big_fil_rev_8_21_14_0_20_35_14</name>
    <dbReference type="NCBI Taxonomy" id="1974634"/>
    <lineage>
        <taxon>Bacteria</taxon>
        <taxon>Candidatus Liptoniibacteriota</taxon>
    </lineage>
</organism>
<proteinExistence type="inferred from homology"/>
<evidence type="ECO:0000256" key="5">
    <source>
        <dbReference type="ARBA" id="ARBA00022989"/>
    </source>
</evidence>
<sequence>MITLYFMLFILGLIMGSFFNVVILRYDPKQSFFNLDHLTGRSKCVHCHKQLKWYELFPVISFMALGGKCKKCKAVLNWQYPVVEILTGLATFGVPFLLGKIFFIKQLFLTGNPIEWFVILSILWIWVFYFFIILAFIDFRHKIIPNEINFLLALFGVALVFFYNLYDKFGLASGTFVGGYAAMLGFRDNIWANHIGAAVFVFLLFLLVVVLSNGRGMGMGDVKLVGALGIIFGWPDVLLIVFLSFIIGAIYGIIILIKDKNNISRLVPFGPFLVLASALVFFGGQSILHSYFGLFGIL</sequence>
<feature type="transmembrane region" description="Helical" evidence="7">
    <location>
        <begin position="148"/>
        <end position="166"/>
    </location>
</feature>
<dbReference type="PANTHER" id="PTHR30487:SF0">
    <property type="entry name" value="PREPILIN LEADER PEPTIDASE_N-METHYLTRANSFERASE-RELATED"/>
    <property type="match status" value="1"/>
</dbReference>
<dbReference type="InterPro" id="IPR010627">
    <property type="entry name" value="Prepilin_pept_A24_N"/>
</dbReference>
<dbReference type="GO" id="GO:0006465">
    <property type="term" value="P:signal peptide processing"/>
    <property type="evidence" value="ECO:0007669"/>
    <property type="project" value="TreeGrafter"/>
</dbReference>
<keyword evidence="4 7" id="KW-0812">Transmembrane</keyword>
<dbReference type="PANTHER" id="PTHR30487">
    <property type="entry name" value="TYPE 4 PREPILIN-LIKE PROTEINS LEADER PEPTIDE-PROCESSING ENZYME"/>
    <property type="match status" value="1"/>
</dbReference>
<feature type="transmembrane region" description="Helical" evidence="7">
    <location>
        <begin position="80"/>
        <end position="104"/>
    </location>
</feature>
<reference evidence="10 11" key="1">
    <citation type="submission" date="2017-09" db="EMBL/GenBank/DDBJ databases">
        <title>Depth-based differentiation of microbial function through sediment-hosted aquifers and enrichment of novel symbionts in the deep terrestrial subsurface.</title>
        <authorList>
            <person name="Probst A.J."/>
            <person name="Ladd B."/>
            <person name="Jarett J.K."/>
            <person name="Geller-Mcgrath D.E."/>
            <person name="Sieber C.M."/>
            <person name="Emerson J.B."/>
            <person name="Anantharaman K."/>
            <person name="Thomas B.C."/>
            <person name="Malmstrom R."/>
            <person name="Stieglmeier M."/>
            <person name="Klingl A."/>
            <person name="Woyke T."/>
            <person name="Ryan C.M."/>
            <person name="Banfield J.F."/>
        </authorList>
    </citation>
    <scope>NUCLEOTIDE SEQUENCE [LARGE SCALE GENOMIC DNA]</scope>
    <source>
        <strain evidence="10">CG11_big_fil_rev_8_21_14_0_20_35_14</strain>
    </source>
</reference>
<feature type="domain" description="Prepilin peptidase A24 N-terminal" evidence="9">
    <location>
        <begin position="10"/>
        <end position="92"/>
    </location>
</feature>
<evidence type="ECO:0000259" key="8">
    <source>
        <dbReference type="Pfam" id="PF01478"/>
    </source>
</evidence>
<evidence type="ECO:0000256" key="4">
    <source>
        <dbReference type="ARBA" id="ARBA00022692"/>
    </source>
</evidence>
<dbReference type="Pfam" id="PF06750">
    <property type="entry name" value="A24_N_bact"/>
    <property type="match status" value="1"/>
</dbReference>
<evidence type="ECO:0000313" key="11">
    <source>
        <dbReference type="Proteomes" id="UP000229893"/>
    </source>
</evidence>
<keyword evidence="5 7" id="KW-1133">Transmembrane helix</keyword>
<feature type="transmembrane region" description="Helical" evidence="7">
    <location>
        <begin position="116"/>
        <end position="136"/>
    </location>
</feature>
<dbReference type="Gene3D" id="1.20.120.1220">
    <property type="match status" value="1"/>
</dbReference>
<feature type="transmembrane region" description="Helical" evidence="7">
    <location>
        <begin position="190"/>
        <end position="212"/>
    </location>
</feature>
<dbReference type="InterPro" id="IPR050882">
    <property type="entry name" value="Prepilin_peptidase/N-MTase"/>
</dbReference>
<dbReference type="GO" id="GO:0004190">
    <property type="term" value="F:aspartic-type endopeptidase activity"/>
    <property type="evidence" value="ECO:0007669"/>
    <property type="project" value="InterPro"/>
</dbReference>
<evidence type="ECO:0000256" key="6">
    <source>
        <dbReference type="ARBA" id="ARBA00023136"/>
    </source>
</evidence>
<evidence type="ECO:0000256" key="1">
    <source>
        <dbReference type="ARBA" id="ARBA00004651"/>
    </source>
</evidence>
<evidence type="ECO:0000313" key="10">
    <source>
        <dbReference type="EMBL" id="PIR05203.1"/>
    </source>
</evidence>
<accession>A0A2H0N8I4</accession>
<keyword evidence="3" id="KW-1003">Cell membrane</keyword>
<dbReference type="EMBL" id="PCWO01000004">
    <property type="protein sequence ID" value="PIR05203.1"/>
    <property type="molecule type" value="Genomic_DNA"/>
</dbReference>
<gene>
    <name evidence="10" type="ORF">COV57_00350</name>
</gene>
<protein>
    <recommendedName>
        <fullName evidence="12">Prepilin peptidase</fullName>
    </recommendedName>
</protein>
<feature type="transmembrane region" description="Helical" evidence="7">
    <location>
        <begin position="6"/>
        <end position="24"/>
    </location>
</feature>
<dbReference type="Proteomes" id="UP000229893">
    <property type="component" value="Unassembled WGS sequence"/>
</dbReference>
<keyword evidence="6 7" id="KW-0472">Membrane</keyword>
<feature type="domain" description="Prepilin type IV endopeptidase peptidase" evidence="8">
    <location>
        <begin position="127"/>
        <end position="253"/>
    </location>
</feature>
<dbReference type="Pfam" id="PF01478">
    <property type="entry name" value="Peptidase_A24"/>
    <property type="match status" value="1"/>
</dbReference>
<dbReference type="InterPro" id="IPR000045">
    <property type="entry name" value="Prepilin_IV_endopep_pep"/>
</dbReference>
<evidence type="ECO:0000256" key="3">
    <source>
        <dbReference type="ARBA" id="ARBA00022475"/>
    </source>
</evidence>
<evidence type="ECO:0000259" key="9">
    <source>
        <dbReference type="Pfam" id="PF06750"/>
    </source>
</evidence>
<comment type="caution">
    <text evidence="10">The sequence shown here is derived from an EMBL/GenBank/DDBJ whole genome shotgun (WGS) entry which is preliminary data.</text>
</comment>
<name>A0A2H0N8I4_9BACT</name>
<dbReference type="GO" id="GO:0005886">
    <property type="term" value="C:plasma membrane"/>
    <property type="evidence" value="ECO:0007669"/>
    <property type="project" value="UniProtKB-SubCell"/>
</dbReference>
<evidence type="ECO:0000256" key="2">
    <source>
        <dbReference type="ARBA" id="ARBA00005801"/>
    </source>
</evidence>
<evidence type="ECO:0008006" key="12">
    <source>
        <dbReference type="Google" id="ProtNLM"/>
    </source>
</evidence>
<comment type="subcellular location">
    <subcellularLocation>
        <location evidence="1">Cell membrane</location>
        <topology evidence="1">Multi-pass membrane protein</topology>
    </subcellularLocation>
</comment>